<dbReference type="SUPFAM" id="SSF143597">
    <property type="entry name" value="YojJ-like"/>
    <property type="match status" value="1"/>
</dbReference>
<feature type="transmembrane region" description="Helical" evidence="6">
    <location>
        <begin position="17"/>
        <end position="37"/>
    </location>
</feature>
<keyword evidence="6" id="KW-0812">Transmembrane</keyword>
<evidence type="ECO:0000256" key="6">
    <source>
        <dbReference type="SAM" id="Phobius"/>
    </source>
</evidence>
<protein>
    <recommendedName>
        <fullName evidence="7">DAC domain-containing protein</fullName>
    </recommendedName>
</protein>
<reference evidence="8" key="1">
    <citation type="journal article" date="2015" name="Nature">
        <title>Complex archaea that bridge the gap between prokaryotes and eukaryotes.</title>
        <authorList>
            <person name="Spang A."/>
            <person name="Saw J.H."/>
            <person name="Jorgensen S.L."/>
            <person name="Zaremba-Niedzwiedzka K."/>
            <person name="Martijn J."/>
            <person name="Lind A.E."/>
            <person name="van Eijk R."/>
            <person name="Schleper C."/>
            <person name="Guy L."/>
            <person name="Ettema T.J."/>
        </authorList>
    </citation>
    <scope>NUCLEOTIDE SEQUENCE</scope>
</reference>
<dbReference type="GO" id="GO:0106408">
    <property type="term" value="F:diadenylate cyclase activity"/>
    <property type="evidence" value="ECO:0007669"/>
    <property type="project" value="UniProtKB-EC"/>
</dbReference>
<sequence>MNAIFEYINRIGPQERLIVLIELMLIGVIVYIAISFLEGTRGERLFRGVISVLVVGTVVLYLVVEKFKLARVQYLYSGFLFVISIIAIVAFQPEIRRALIRIGQASFLTSSSQQLSRSVEEIISAVTQLAATRTGAIIVVEQQVGLGEFIDTGVKIDSKVTAELIKTIFHPGTPLHDMAIVVQGDRIIAARVQLPLAEA</sequence>
<dbReference type="EMBL" id="LAZR01045173">
    <property type="protein sequence ID" value="KKK99516.1"/>
    <property type="molecule type" value="Genomic_DNA"/>
</dbReference>
<evidence type="ECO:0000256" key="1">
    <source>
        <dbReference type="ARBA" id="ARBA00000877"/>
    </source>
</evidence>
<organism evidence="8">
    <name type="scientific">marine sediment metagenome</name>
    <dbReference type="NCBI Taxonomy" id="412755"/>
    <lineage>
        <taxon>unclassified sequences</taxon>
        <taxon>metagenomes</taxon>
        <taxon>ecological metagenomes</taxon>
    </lineage>
</organism>
<feature type="transmembrane region" description="Helical" evidence="6">
    <location>
        <begin position="74"/>
        <end position="91"/>
    </location>
</feature>
<comment type="catalytic activity">
    <reaction evidence="1">
        <text>2 ATP = 3',3'-c-di-AMP + 2 diphosphate</text>
        <dbReference type="Rhea" id="RHEA:35655"/>
        <dbReference type="ChEBI" id="CHEBI:30616"/>
        <dbReference type="ChEBI" id="CHEBI:33019"/>
        <dbReference type="ChEBI" id="CHEBI:71500"/>
        <dbReference type="EC" id="2.7.7.85"/>
    </reaction>
</comment>
<name>A0A0F9CSH8_9ZZZZ</name>
<dbReference type="GO" id="GO:0005524">
    <property type="term" value="F:ATP binding"/>
    <property type="evidence" value="ECO:0007669"/>
    <property type="project" value="UniProtKB-KW"/>
</dbReference>
<dbReference type="GO" id="GO:0004016">
    <property type="term" value="F:adenylate cyclase activity"/>
    <property type="evidence" value="ECO:0007669"/>
    <property type="project" value="TreeGrafter"/>
</dbReference>
<evidence type="ECO:0000259" key="7">
    <source>
        <dbReference type="PROSITE" id="PS51794"/>
    </source>
</evidence>
<evidence type="ECO:0000256" key="4">
    <source>
        <dbReference type="ARBA" id="ARBA00022741"/>
    </source>
</evidence>
<dbReference type="InterPro" id="IPR050338">
    <property type="entry name" value="DisA"/>
</dbReference>
<dbReference type="PANTHER" id="PTHR34185:SF1">
    <property type="entry name" value="DIADENYLATE CYCLASE"/>
    <property type="match status" value="1"/>
</dbReference>
<keyword evidence="3" id="KW-0548">Nucleotidyltransferase</keyword>
<keyword evidence="5" id="KW-0067">ATP-binding</keyword>
<gene>
    <name evidence="8" type="ORF">LCGC14_2631990</name>
</gene>
<dbReference type="Gene3D" id="3.40.1700.10">
    <property type="entry name" value="DNA integrity scanning protein, DisA, N-terminal domain"/>
    <property type="match status" value="1"/>
</dbReference>
<dbReference type="PROSITE" id="PS51794">
    <property type="entry name" value="DAC"/>
    <property type="match status" value="1"/>
</dbReference>
<feature type="non-terminal residue" evidence="8">
    <location>
        <position position="199"/>
    </location>
</feature>
<evidence type="ECO:0000256" key="2">
    <source>
        <dbReference type="ARBA" id="ARBA00022679"/>
    </source>
</evidence>
<proteinExistence type="predicted"/>
<accession>A0A0F9CSH8</accession>
<comment type="caution">
    <text evidence="8">The sequence shown here is derived from an EMBL/GenBank/DDBJ whole genome shotgun (WGS) entry which is preliminary data.</text>
</comment>
<keyword evidence="6" id="KW-0472">Membrane</keyword>
<keyword evidence="2" id="KW-0808">Transferase</keyword>
<evidence type="ECO:0000313" key="8">
    <source>
        <dbReference type="EMBL" id="KKK99516.1"/>
    </source>
</evidence>
<keyword evidence="4" id="KW-0547">Nucleotide-binding</keyword>
<dbReference type="PANTHER" id="PTHR34185">
    <property type="entry name" value="DIADENYLATE CYCLASE"/>
    <property type="match status" value="1"/>
</dbReference>
<evidence type="ECO:0000256" key="3">
    <source>
        <dbReference type="ARBA" id="ARBA00022695"/>
    </source>
</evidence>
<keyword evidence="6" id="KW-1133">Transmembrane helix</keyword>
<dbReference type="InterPro" id="IPR036888">
    <property type="entry name" value="DNA_integrity_DisA_N_sf"/>
</dbReference>
<dbReference type="AlphaFoldDB" id="A0A0F9CSH8"/>
<evidence type="ECO:0000256" key="5">
    <source>
        <dbReference type="ARBA" id="ARBA00022840"/>
    </source>
</evidence>
<feature type="transmembrane region" description="Helical" evidence="6">
    <location>
        <begin position="44"/>
        <end position="62"/>
    </location>
</feature>
<feature type="domain" description="DAC" evidence="7">
    <location>
        <begin position="92"/>
        <end position="199"/>
    </location>
</feature>
<dbReference type="InterPro" id="IPR003390">
    <property type="entry name" value="DNA_integrity_scan_DisA_N"/>
</dbReference>
<dbReference type="Pfam" id="PF02457">
    <property type="entry name" value="DAC"/>
    <property type="match status" value="1"/>
</dbReference>